<dbReference type="Gramene" id="TKV92118">
    <property type="protein sequence ID" value="TKV92118"/>
    <property type="gene ID" value="SEVIR_9G142566v2"/>
</dbReference>
<gene>
    <name evidence="2" type="ORF">SEVIR_9G142566v2</name>
</gene>
<organism evidence="2 3">
    <name type="scientific">Setaria viridis</name>
    <name type="common">Green bristlegrass</name>
    <name type="synonym">Setaria italica subsp. viridis</name>
    <dbReference type="NCBI Taxonomy" id="4556"/>
    <lineage>
        <taxon>Eukaryota</taxon>
        <taxon>Viridiplantae</taxon>
        <taxon>Streptophyta</taxon>
        <taxon>Embryophyta</taxon>
        <taxon>Tracheophyta</taxon>
        <taxon>Spermatophyta</taxon>
        <taxon>Magnoliopsida</taxon>
        <taxon>Liliopsida</taxon>
        <taxon>Poales</taxon>
        <taxon>Poaceae</taxon>
        <taxon>PACMAD clade</taxon>
        <taxon>Panicoideae</taxon>
        <taxon>Panicodae</taxon>
        <taxon>Paniceae</taxon>
        <taxon>Cenchrinae</taxon>
        <taxon>Setaria</taxon>
    </lineage>
</organism>
<keyword evidence="3" id="KW-1185">Reference proteome</keyword>
<name>A0A4U6SVK5_SETVI</name>
<protein>
    <submittedName>
        <fullName evidence="2">Uncharacterized protein</fullName>
    </submittedName>
</protein>
<proteinExistence type="predicted"/>
<evidence type="ECO:0000313" key="3">
    <source>
        <dbReference type="Proteomes" id="UP000298652"/>
    </source>
</evidence>
<reference evidence="2" key="1">
    <citation type="submission" date="2019-03" db="EMBL/GenBank/DDBJ databases">
        <title>WGS assembly of Setaria viridis.</title>
        <authorList>
            <person name="Huang P."/>
            <person name="Jenkins J."/>
            <person name="Grimwood J."/>
            <person name="Barry K."/>
            <person name="Healey A."/>
            <person name="Mamidi S."/>
            <person name="Sreedasyam A."/>
            <person name="Shu S."/>
            <person name="Feldman M."/>
            <person name="Wu J."/>
            <person name="Yu Y."/>
            <person name="Chen C."/>
            <person name="Johnson J."/>
            <person name="Rokhsar D."/>
            <person name="Baxter I."/>
            <person name="Schmutz J."/>
            <person name="Brutnell T."/>
            <person name="Kellogg E."/>
        </authorList>
    </citation>
    <scope>NUCLEOTIDE SEQUENCE [LARGE SCALE GENOMIC DNA]</scope>
</reference>
<feature type="chain" id="PRO_5020779605" evidence="1">
    <location>
        <begin position="16"/>
        <end position="41"/>
    </location>
</feature>
<accession>A0A4U6SVK5</accession>
<dbReference type="EMBL" id="CM016560">
    <property type="protein sequence ID" value="TKV92118.1"/>
    <property type="molecule type" value="Genomic_DNA"/>
</dbReference>
<evidence type="ECO:0000313" key="2">
    <source>
        <dbReference type="EMBL" id="TKV92118.1"/>
    </source>
</evidence>
<keyword evidence="1" id="KW-0732">Signal</keyword>
<dbReference type="AlphaFoldDB" id="A0A4U6SVK5"/>
<evidence type="ECO:0000256" key="1">
    <source>
        <dbReference type="SAM" id="SignalP"/>
    </source>
</evidence>
<dbReference type="Proteomes" id="UP000298652">
    <property type="component" value="Chromosome 9"/>
</dbReference>
<feature type="signal peptide" evidence="1">
    <location>
        <begin position="1"/>
        <end position="15"/>
    </location>
</feature>
<sequence>MGLLAPLLCDALVIAGQGTHSRVNGDKCWPMIFFLKINAGL</sequence>